<accession>A0ABN7X3M4</accession>
<proteinExistence type="predicted"/>
<comment type="caution">
    <text evidence="1">The sequence shown here is derived from an EMBL/GenBank/DDBJ whole genome shotgun (WGS) entry which is preliminary data.</text>
</comment>
<keyword evidence="2" id="KW-1185">Reference proteome</keyword>
<reference evidence="1 2" key="1">
    <citation type="submission" date="2021-06" db="EMBL/GenBank/DDBJ databases">
        <authorList>
            <person name="Kallberg Y."/>
            <person name="Tangrot J."/>
            <person name="Rosling A."/>
        </authorList>
    </citation>
    <scope>NUCLEOTIDE SEQUENCE [LARGE SCALE GENOMIC DNA]</scope>
    <source>
        <strain evidence="1 2">120-4 pot B 10/14</strain>
    </source>
</reference>
<sequence>ELISIINSILVSFSESQYLKYNNLKNKMKTMLLMILQEIHSLNDTKEALDKEYEDNKPANEEIA</sequence>
<protein>
    <submittedName>
        <fullName evidence="1">20654_t:CDS:1</fullName>
    </submittedName>
</protein>
<name>A0ABN7X3M4_GIGMA</name>
<organism evidence="1 2">
    <name type="scientific">Gigaspora margarita</name>
    <dbReference type="NCBI Taxonomy" id="4874"/>
    <lineage>
        <taxon>Eukaryota</taxon>
        <taxon>Fungi</taxon>
        <taxon>Fungi incertae sedis</taxon>
        <taxon>Mucoromycota</taxon>
        <taxon>Glomeromycotina</taxon>
        <taxon>Glomeromycetes</taxon>
        <taxon>Diversisporales</taxon>
        <taxon>Gigasporaceae</taxon>
        <taxon>Gigaspora</taxon>
    </lineage>
</organism>
<dbReference type="EMBL" id="CAJVQB010085574">
    <property type="protein sequence ID" value="CAG8846929.1"/>
    <property type="molecule type" value="Genomic_DNA"/>
</dbReference>
<evidence type="ECO:0000313" key="2">
    <source>
        <dbReference type="Proteomes" id="UP000789901"/>
    </source>
</evidence>
<feature type="non-terminal residue" evidence="1">
    <location>
        <position position="1"/>
    </location>
</feature>
<evidence type="ECO:0000313" key="1">
    <source>
        <dbReference type="EMBL" id="CAG8846929.1"/>
    </source>
</evidence>
<dbReference type="Proteomes" id="UP000789901">
    <property type="component" value="Unassembled WGS sequence"/>
</dbReference>
<gene>
    <name evidence="1" type="ORF">GMARGA_LOCUS38411</name>
</gene>